<dbReference type="SUPFAM" id="SSF50494">
    <property type="entry name" value="Trypsin-like serine proteases"/>
    <property type="match status" value="1"/>
</dbReference>
<feature type="compositionally biased region" description="Basic and acidic residues" evidence="3">
    <location>
        <begin position="247"/>
        <end position="257"/>
    </location>
</feature>
<proteinExistence type="predicted"/>
<dbReference type="Pfam" id="PF13365">
    <property type="entry name" value="Trypsin_2"/>
    <property type="match status" value="1"/>
</dbReference>
<dbReference type="InterPro" id="IPR025647">
    <property type="entry name" value="YceG_bac"/>
</dbReference>
<organism evidence="4 5">
    <name type="scientific">Lachnoanaerobaculum umeaense</name>
    <dbReference type="NCBI Taxonomy" id="617123"/>
    <lineage>
        <taxon>Bacteria</taxon>
        <taxon>Bacillati</taxon>
        <taxon>Bacillota</taxon>
        <taxon>Clostridia</taxon>
        <taxon>Lachnospirales</taxon>
        <taxon>Lachnospiraceae</taxon>
        <taxon>Lachnoanaerobaculum</taxon>
    </lineage>
</organism>
<dbReference type="GO" id="GO:0004252">
    <property type="term" value="F:serine-type endopeptidase activity"/>
    <property type="evidence" value="ECO:0007669"/>
    <property type="project" value="InterPro"/>
</dbReference>
<gene>
    <name evidence="4" type="ORF">D4A81_00895</name>
</gene>
<feature type="compositionally biased region" description="Polar residues" evidence="3">
    <location>
        <begin position="274"/>
        <end position="284"/>
    </location>
</feature>
<dbReference type="PANTHER" id="PTHR43343:SF3">
    <property type="entry name" value="PROTEASE DO-LIKE 8, CHLOROPLASTIC"/>
    <property type="match status" value="1"/>
</dbReference>
<dbReference type="InterPro" id="IPR051201">
    <property type="entry name" value="Chloro_Bact_Ser_Proteases"/>
</dbReference>
<keyword evidence="2" id="KW-0378">Hydrolase</keyword>
<dbReference type="GO" id="GO:0006508">
    <property type="term" value="P:proteolysis"/>
    <property type="evidence" value="ECO:0007669"/>
    <property type="project" value="UniProtKB-KW"/>
</dbReference>
<evidence type="ECO:0000313" key="4">
    <source>
        <dbReference type="EMBL" id="AYA98603.1"/>
    </source>
</evidence>
<evidence type="ECO:0000256" key="2">
    <source>
        <dbReference type="ARBA" id="ARBA00022801"/>
    </source>
</evidence>
<name>A0A385Q237_9FIRM</name>
<feature type="region of interest" description="Disordered" evidence="3">
    <location>
        <begin position="239"/>
        <end position="295"/>
    </location>
</feature>
<keyword evidence="1 4" id="KW-0645">Protease</keyword>
<protein>
    <submittedName>
        <fullName evidence="4">Serine protease</fullName>
    </submittedName>
</protein>
<dbReference type="PRINTS" id="PR00834">
    <property type="entry name" value="PROTEASES2C"/>
</dbReference>
<evidence type="ECO:0000256" key="1">
    <source>
        <dbReference type="ARBA" id="ARBA00022670"/>
    </source>
</evidence>
<accession>A0A385Q237</accession>
<dbReference type="Proteomes" id="UP000265562">
    <property type="component" value="Chromosome"/>
</dbReference>
<dbReference type="PANTHER" id="PTHR43343">
    <property type="entry name" value="PEPTIDASE S12"/>
    <property type="match status" value="1"/>
</dbReference>
<keyword evidence="5" id="KW-1185">Reference proteome</keyword>
<evidence type="ECO:0000256" key="3">
    <source>
        <dbReference type="SAM" id="MobiDB-lite"/>
    </source>
</evidence>
<dbReference type="AlphaFoldDB" id="A0A385Q237"/>
<dbReference type="InterPro" id="IPR001940">
    <property type="entry name" value="Peptidase_S1C"/>
</dbReference>
<evidence type="ECO:0000313" key="5">
    <source>
        <dbReference type="Proteomes" id="UP000265562"/>
    </source>
</evidence>
<dbReference type="KEGG" id="lua:D4A81_00895"/>
<dbReference type="OrthoDB" id="189537at2"/>
<reference evidence="4 5" key="1">
    <citation type="submission" date="2018-09" db="EMBL/GenBank/DDBJ databases">
        <title>Genome sequencing of Lachnoanaerobaculum umeaense DSM 23576.</title>
        <authorList>
            <person name="Kook J.-K."/>
            <person name="Park S.-N."/>
            <person name="Lim Y.K."/>
        </authorList>
    </citation>
    <scope>NUCLEOTIDE SEQUENCE [LARGE SCALE GENOMIC DNA]</scope>
    <source>
        <strain evidence="5">DSM 23576 \ CCUG 58757</strain>
    </source>
</reference>
<sequence>MIKYKLNPIKINSIMEFGRIKGNRAGDNRNTYMVKFVGANENTNKDINSLRKYLTEEMYQGRIYYKYIESLEIKVDCKAQKDAYEIFLSTGHIDVSIVRSKNISETELVSAINSMQKLIYQYKKNVSDTILKNIMVKLLYWLEEIFSDIKIDGDKNIKVIAENIKKDSEIYFFVFLNLLGMDVCLLQYSTDIPMMEDYYFTKKIGDFFEGKMIFEDVRTLPSADIRPVNIPKAQDDKNKRVTISLEATRRKDRDNKVKATPPGISEGSQRVEPSDTNGVRQRVTSPGKKVTMPPSNIKRDRELSYVELARFSTSIVMIAIFDNRQKVVGTGSGIMIGRDGFILTNHHVIKGGSFFEIRIEDDEKIYATDEVIKYNQHLDLAIIRISRVLNPLKLYDGREALVRGQKVVAIGSPLGLFNSVSDGIISGFRNIDNVDMIQFSAPTSPGSSGGAVLNMYGEVIGISTAGFTEGQNINLAVPYDALYNFTKSFIR</sequence>
<dbReference type="EMBL" id="CP032364">
    <property type="protein sequence ID" value="AYA98603.1"/>
    <property type="molecule type" value="Genomic_DNA"/>
</dbReference>
<dbReference type="RefSeq" id="WP_111524474.1">
    <property type="nucleotide sequence ID" value="NZ_CP032364.1"/>
</dbReference>
<dbReference type="Gene3D" id="2.40.10.120">
    <property type="match status" value="1"/>
</dbReference>
<dbReference type="Pfam" id="PF14266">
    <property type="entry name" value="YceG_bac"/>
    <property type="match status" value="1"/>
</dbReference>
<dbReference type="InterPro" id="IPR009003">
    <property type="entry name" value="Peptidase_S1_PA"/>
</dbReference>